<proteinExistence type="predicted"/>
<name>A0A1G4UST6_9HYPH</name>
<accession>A0A1G4UST6</accession>
<dbReference type="Proteomes" id="UP000198889">
    <property type="component" value="Unassembled WGS sequence"/>
</dbReference>
<gene>
    <name evidence="1" type="ORF">SAMN05660859_0132</name>
</gene>
<sequence length="82" mass="9327">MTTEPRPISEAKKDGTVIFGLGKDDAWPQPMRWLTYDEATAEEIGEDGYWSYAEDLIGDVAGDANPVVFWPMFEWTKEQLGR</sequence>
<protein>
    <submittedName>
        <fullName evidence="1">Uncharacterized protein</fullName>
    </submittedName>
</protein>
<evidence type="ECO:0000313" key="1">
    <source>
        <dbReference type="EMBL" id="SCW95849.1"/>
    </source>
</evidence>
<dbReference type="AlphaFoldDB" id="A0A1G4UST6"/>
<evidence type="ECO:0000313" key="2">
    <source>
        <dbReference type="Proteomes" id="UP000198889"/>
    </source>
</evidence>
<dbReference type="RefSeq" id="WP_091444288.1">
    <property type="nucleotide sequence ID" value="NZ_FMTP01000010.1"/>
</dbReference>
<dbReference type="STRING" id="177413.SAMN05660859_0132"/>
<dbReference type="EMBL" id="FMTP01000010">
    <property type="protein sequence ID" value="SCW95849.1"/>
    <property type="molecule type" value="Genomic_DNA"/>
</dbReference>
<reference evidence="2" key="1">
    <citation type="submission" date="2016-10" db="EMBL/GenBank/DDBJ databases">
        <authorList>
            <person name="Varghese N."/>
            <person name="Submissions S."/>
        </authorList>
    </citation>
    <scope>NUCLEOTIDE SEQUENCE [LARGE SCALE GENOMIC DNA]</scope>
    <source>
        <strain evidence="2">CGMCC 1.1761</strain>
    </source>
</reference>
<keyword evidence="2" id="KW-1185">Reference proteome</keyword>
<organism evidence="1 2">
    <name type="scientific">Ancylobacter rudongensis</name>
    <dbReference type="NCBI Taxonomy" id="177413"/>
    <lineage>
        <taxon>Bacteria</taxon>
        <taxon>Pseudomonadati</taxon>
        <taxon>Pseudomonadota</taxon>
        <taxon>Alphaproteobacteria</taxon>
        <taxon>Hyphomicrobiales</taxon>
        <taxon>Xanthobacteraceae</taxon>
        <taxon>Ancylobacter</taxon>
    </lineage>
</organism>